<organism evidence="2 3">
    <name type="scientific">Linum tenue</name>
    <dbReference type="NCBI Taxonomy" id="586396"/>
    <lineage>
        <taxon>Eukaryota</taxon>
        <taxon>Viridiplantae</taxon>
        <taxon>Streptophyta</taxon>
        <taxon>Embryophyta</taxon>
        <taxon>Tracheophyta</taxon>
        <taxon>Spermatophyta</taxon>
        <taxon>Magnoliopsida</taxon>
        <taxon>eudicotyledons</taxon>
        <taxon>Gunneridae</taxon>
        <taxon>Pentapetalae</taxon>
        <taxon>rosids</taxon>
        <taxon>fabids</taxon>
        <taxon>Malpighiales</taxon>
        <taxon>Linaceae</taxon>
        <taxon>Linum</taxon>
    </lineage>
</organism>
<proteinExistence type="predicted"/>
<feature type="compositionally biased region" description="Gly residues" evidence="1">
    <location>
        <begin position="91"/>
        <end position="112"/>
    </location>
</feature>
<dbReference type="AlphaFoldDB" id="A0AAV0IVC9"/>
<sequence length="158" mass="16793">MGPNPSTETSNPPTSSSPPTSMSHLRRGSSSADELPGHNVSNHGVQSSRRDRDPESRPEIRRLKLRRPAAGSPDGEIADERSPRQRCYVRRGGGSAEVGEVSGEGGVDGGGFRCEAGDQPERGGGYGVDVTDRVGLGAEGPKMWPTMDEVVRLIEETI</sequence>
<dbReference type="Proteomes" id="UP001154282">
    <property type="component" value="Unassembled WGS sequence"/>
</dbReference>
<feature type="compositionally biased region" description="Low complexity" evidence="1">
    <location>
        <begin position="1"/>
        <end position="21"/>
    </location>
</feature>
<name>A0AAV0IVC9_9ROSI</name>
<feature type="region of interest" description="Disordered" evidence="1">
    <location>
        <begin position="1"/>
        <end position="130"/>
    </location>
</feature>
<comment type="caution">
    <text evidence="2">The sequence shown here is derived from an EMBL/GenBank/DDBJ whole genome shotgun (WGS) entry which is preliminary data.</text>
</comment>
<dbReference type="EMBL" id="CAMGYJ010000004">
    <property type="protein sequence ID" value="CAI0400964.1"/>
    <property type="molecule type" value="Genomic_DNA"/>
</dbReference>
<protein>
    <submittedName>
        <fullName evidence="2">Uncharacterized protein</fullName>
    </submittedName>
</protein>
<evidence type="ECO:0000313" key="2">
    <source>
        <dbReference type="EMBL" id="CAI0400964.1"/>
    </source>
</evidence>
<reference evidence="2" key="1">
    <citation type="submission" date="2022-08" db="EMBL/GenBank/DDBJ databases">
        <authorList>
            <person name="Gutierrez-Valencia J."/>
        </authorList>
    </citation>
    <scope>NUCLEOTIDE SEQUENCE</scope>
</reference>
<accession>A0AAV0IVC9</accession>
<gene>
    <name evidence="2" type="ORF">LITE_LOCUS10988</name>
</gene>
<feature type="compositionally biased region" description="Basic and acidic residues" evidence="1">
    <location>
        <begin position="48"/>
        <end position="62"/>
    </location>
</feature>
<keyword evidence="3" id="KW-1185">Reference proteome</keyword>
<evidence type="ECO:0000313" key="3">
    <source>
        <dbReference type="Proteomes" id="UP001154282"/>
    </source>
</evidence>
<evidence type="ECO:0000256" key="1">
    <source>
        <dbReference type="SAM" id="MobiDB-lite"/>
    </source>
</evidence>